<keyword evidence="3" id="KW-1185">Reference proteome</keyword>
<reference evidence="2 3" key="1">
    <citation type="submission" date="2015-01" db="EMBL/GenBank/DDBJ databases">
        <title>Evolution of Trichinella species and genotypes.</title>
        <authorList>
            <person name="Korhonen P.K."/>
            <person name="Edoardo P."/>
            <person name="Giuseppe L.R."/>
            <person name="Gasser R.B."/>
        </authorList>
    </citation>
    <scope>NUCLEOTIDE SEQUENCE [LARGE SCALE GENOMIC DNA]</scope>
    <source>
        <strain evidence="2">ISS120</strain>
    </source>
</reference>
<sequence length="71" mass="7845">MTIHFCLFKILKTNCFEWICVSFGGCCGGGGENEKADSSVKSIVSKMNAHLDDENDAYVQLKLKLILKAKC</sequence>
<evidence type="ECO:0000313" key="3">
    <source>
        <dbReference type="Proteomes" id="UP000054653"/>
    </source>
</evidence>
<proteinExistence type="predicted"/>
<feature type="signal peptide" evidence="1">
    <location>
        <begin position="1"/>
        <end position="15"/>
    </location>
</feature>
<evidence type="ECO:0000256" key="1">
    <source>
        <dbReference type="SAM" id="SignalP"/>
    </source>
</evidence>
<accession>A0A0V1DIJ9</accession>
<organism evidence="2 3">
    <name type="scientific">Trichinella britovi</name>
    <name type="common">Parasitic roundworm</name>
    <dbReference type="NCBI Taxonomy" id="45882"/>
    <lineage>
        <taxon>Eukaryota</taxon>
        <taxon>Metazoa</taxon>
        <taxon>Ecdysozoa</taxon>
        <taxon>Nematoda</taxon>
        <taxon>Enoplea</taxon>
        <taxon>Dorylaimia</taxon>
        <taxon>Trichinellida</taxon>
        <taxon>Trichinellidae</taxon>
        <taxon>Trichinella</taxon>
    </lineage>
</organism>
<protein>
    <submittedName>
        <fullName evidence="2">Uncharacterized protein</fullName>
    </submittedName>
</protein>
<dbReference type="Proteomes" id="UP000054653">
    <property type="component" value="Unassembled WGS sequence"/>
</dbReference>
<evidence type="ECO:0000313" key="2">
    <source>
        <dbReference type="EMBL" id="KRY61422.1"/>
    </source>
</evidence>
<gene>
    <name evidence="2" type="ORF">T03_10222</name>
</gene>
<feature type="chain" id="PRO_5012384735" evidence="1">
    <location>
        <begin position="16"/>
        <end position="71"/>
    </location>
</feature>
<comment type="caution">
    <text evidence="2">The sequence shown here is derived from an EMBL/GenBank/DDBJ whole genome shotgun (WGS) entry which is preliminary data.</text>
</comment>
<keyword evidence="1" id="KW-0732">Signal</keyword>
<dbReference type="EMBL" id="JYDI01000001">
    <property type="protein sequence ID" value="KRY61422.1"/>
    <property type="molecule type" value="Genomic_DNA"/>
</dbReference>
<name>A0A0V1DIJ9_TRIBR</name>
<dbReference type="AlphaFoldDB" id="A0A0V1DIJ9"/>